<dbReference type="SUPFAM" id="SSF51735">
    <property type="entry name" value="NAD(P)-binding Rossmann-fold domains"/>
    <property type="match status" value="1"/>
</dbReference>
<comment type="similarity">
    <text evidence="1 4">Belongs to the ketopantoate reductase family.</text>
</comment>
<dbReference type="Pfam" id="PF08546">
    <property type="entry name" value="ApbA_C"/>
    <property type="match status" value="1"/>
</dbReference>
<evidence type="ECO:0000256" key="1">
    <source>
        <dbReference type="ARBA" id="ARBA00007870"/>
    </source>
</evidence>
<dbReference type="GO" id="GO:0005737">
    <property type="term" value="C:cytoplasm"/>
    <property type="evidence" value="ECO:0007669"/>
    <property type="project" value="TreeGrafter"/>
</dbReference>
<dbReference type="InterPro" id="IPR013328">
    <property type="entry name" value="6PGD_dom2"/>
</dbReference>
<sequence>MSTGNNPKILVFGAGSVGTLYLYLLSKVASVTAVCRSNYEIVKKDGFIINSTIFGENIHFTPNVVKTCTEAAQHGPFDYIVVCSKAIPNMVPEVIQPAVTLNHTAIVLIQNGIGIEEEYVNMFPGSPIVSGVAYLPVTQRPAGVINHKEVERLELGNYPASSKNGHAATFAKLVQDSGATAELYDDVQSKRWTKLLVNASWNPLCALTLCTDVEFIKSSSFATDFVRSTMLEVADIANAWGHGITKDQVEHQLGRAVARVETNKGIEPSMLQDAKEGRTMEFEAIVGNVVRLGKEKGVKCEKLETLYILGTALNAQVGLRPKK</sequence>
<dbReference type="InterPro" id="IPR013752">
    <property type="entry name" value="KPA_reductase"/>
</dbReference>
<dbReference type="PANTHER" id="PTHR21708">
    <property type="entry name" value="PROBABLE 2-DEHYDROPANTOATE 2-REDUCTASE"/>
    <property type="match status" value="1"/>
</dbReference>
<accession>A0A9P9DH51</accession>
<proteinExistence type="inferred from homology"/>
<evidence type="ECO:0000259" key="6">
    <source>
        <dbReference type="Pfam" id="PF08546"/>
    </source>
</evidence>
<comment type="caution">
    <text evidence="7">The sequence shown here is derived from an EMBL/GenBank/DDBJ whole genome shotgun (WGS) entry which is preliminary data.</text>
</comment>
<dbReference type="EMBL" id="JAGMWT010000012">
    <property type="protein sequence ID" value="KAH7119078.1"/>
    <property type="molecule type" value="Genomic_DNA"/>
</dbReference>
<dbReference type="NCBIfam" id="TIGR00745">
    <property type="entry name" value="apbA_panE"/>
    <property type="match status" value="1"/>
</dbReference>
<evidence type="ECO:0000313" key="7">
    <source>
        <dbReference type="EMBL" id="KAH7119078.1"/>
    </source>
</evidence>
<keyword evidence="8" id="KW-1185">Reference proteome</keyword>
<gene>
    <name evidence="7" type="ORF">B0J11DRAFT_535983</name>
</gene>
<feature type="domain" description="Ketopantoate reductase N-terminal" evidence="5">
    <location>
        <begin position="9"/>
        <end position="159"/>
    </location>
</feature>
<dbReference type="GO" id="GO:0015940">
    <property type="term" value="P:pantothenate biosynthetic process"/>
    <property type="evidence" value="ECO:0007669"/>
    <property type="project" value="InterPro"/>
</dbReference>
<dbReference type="InterPro" id="IPR013332">
    <property type="entry name" value="KPR_N"/>
</dbReference>
<evidence type="ECO:0000256" key="3">
    <source>
        <dbReference type="ARBA" id="ARBA00023002"/>
    </source>
</evidence>
<dbReference type="SUPFAM" id="SSF48179">
    <property type="entry name" value="6-phosphogluconate dehydrogenase C-terminal domain-like"/>
    <property type="match status" value="1"/>
</dbReference>
<dbReference type="AlphaFoldDB" id="A0A9P9DH51"/>
<evidence type="ECO:0000313" key="8">
    <source>
        <dbReference type="Proteomes" id="UP000700596"/>
    </source>
</evidence>
<dbReference type="Gene3D" id="1.10.1040.10">
    <property type="entry name" value="N-(1-d-carboxylethyl)-l-norvaline Dehydrogenase, domain 2"/>
    <property type="match status" value="1"/>
</dbReference>
<reference evidence="7" key="1">
    <citation type="journal article" date="2021" name="Nat. Commun.">
        <title>Genetic determinants of endophytism in the Arabidopsis root mycobiome.</title>
        <authorList>
            <person name="Mesny F."/>
            <person name="Miyauchi S."/>
            <person name="Thiergart T."/>
            <person name="Pickel B."/>
            <person name="Atanasova L."/>
            <person name="Karlsson M."/>
            <person name="Huettel B."/>
            <person name="Barry K.W."/>
            <person name="Haridas S."/>
            <person name="Chen C."/>
            <person name="Bauer D."/>
            <person name="Andreopoulos W."/>
            <person name="Pangilinan J."/>
            <person name="LaButti K."/>
            <person name="Riley R."/>
            <person name="Lipzen A."/>
            <person name="Clum A."/>
            <person name="Drula E."/>
            <person name="Henrissat B."/>
            <person name="Kohler A."/>
            <person name="Grigoriev I.V."/>
            <person name="Martin F.M."/>
            <person name="Hacquard S."/>
        </authorList>
    </citation>
    <scope>NUCLEOTIDE SEQUENCE</scope>
    <source>
        <strain evidence="7">MPI-CAGE-CH-0243</strain>
    </source>
</reference>
<evidence type="ECO:0000259" key="5">
    <source>
        <dbReference type="Pfam" id="PF02558"/>
    </source>
</evidence>
<evidence type="ECO:0000256" key="4">
    <source>
        <dbReference type="RuleBase" id="RU362068"/>
    </source>
</evidence>
<dbReference type="OrthoDB" id="3609at2759"/>
<keyword evidence="2 4" id="KW-0521">NADP</keyword>
<dbReference type="InterPro" id="IPR008927">
    <property type="entry name" value="6-PGluconate_DH-like_C_sf"/>
</dbReference>
<feature type="domain" description="Ketopantoate reductase C-terminal" evidence="6">
    <location>
        <begin position="186"/>
        <end position="309"/>
    </location>
</feature>
<organism evidence="7 8">
    <name type="scientific">Dendryphion nanum</name>
    <dbReference type="NCBI Taxonomy" id="256645"/>
    <lineage>
        <taxon>Eukaryota</taxon>
        <taxon>Fungi</taxon>
        <taxon>Dikarya</taxon>
        <taxon>Ascomycota</taxon>
        <taxon>Pezizomycotina</taxon>
        <taxon>Dothideomycetes</taxon>
        <taxon>Pleosporomycetidae</taxon>
        <taxon>Pleosporales</taxon>
        <taxon>Torulaceae</taxon>
        <taxon>Dendryphion</taxon>
    </lineage>
</organism>
<dbReference type="InterPro" id="IPR036291">
    <property type="entry name" value="NAD(P)-bd_dom_sf"/>
</dbReference>
<name>A0A9P9DH51_9PLEO</name>
<dbReference type="EC" id="1.1.1.169" evidence="4"/>
<comment type="function">
    <text evidence="4">Catalyzes the NADPH-dependent reduction of ketopantoate into pantoic acid.</text>
</comment>
<evidence type="ECO:0000256" key="2">
    <source>
        <dbReference type="ARBA" id="ARBA00022857"/>
    </source>
</evidence>
<dbReference type="InterPro" id="IPR051402">
    <property type="entry name" value="KPR-Related"/>
</dbReference>
<comment type="catalytic activity">
    <reaction evidence="4">
        <text>(R)-pantoate + NADP(+) = 2-dehydropantoate + NADPH + H(+)</text>
        <dbReference type="Rhea" id="RHEA:16233"/>
        <dbReference type="ChEBI" id="CHEBI:11561"/>
        <dbReference type="ChEBI" id="CHEBI:15378"/>
        <dbReference type="ChEBI" id="CHEBI:15980"/>
        <dbReference type="ChEBI" id="CHEBI:57783"/>
        <dbReference type="ChEBI" id="CHEBI:58349"/>
        <dbReference type="EC" id="1.1.1.169"/>
    </reaction>
</comment>
<keyword evidence="3 4" id="KW-0560">Oxidoreductase</keyword>
<dbReference type="GO" id="GO:0008677">
    <property type="term" value="F:2-dehydropantoate 2-reductase activity"/>
    <property type="evidence" value="ECO:0007669"/>
    <property type="project" value="UniProtKB-EC"/>
</dbReference>
<dbReference type="FunFam" id="1.10.1040.10:FF:000017">
    <property type="entry name" value="2-dehydropantoate 2-reductase"/>
    <property type="match status" value="1"/>
</dbReference>
<dbReference type="Gene3D" id="3.40.50.720">
    <property type="entry name" value="NAD(P)-binding Rossmann-like Domain"/>
    <property type="match status" value="1"/>
</dbReference>
<dbReference type="Pfam" id="PF02558">
    <property type="entry name" value="ApbA"/>
    <property type="match status" value="1"/>
</dbReference>
<dbReference type="InterPro" id="IPR003710">
    <property type="entry name" value="ApbA"/>
</dbReference>
<dbReference type="PANTHER" id="PTHR21708:SF30">
    <property type="entry name" value="2-DEHYDROPANTOATE 2-REDUCTASE-RELATED"/>
    <property type="match status" value="1"/>
</dbReference>
<protein>
    <recommendedName>
        <fullName evidence="4">2-dehydropantoate 2-reductase</fullName>
        <ecNumber evidence="4">1.1.1.169</ecNumber>
    </recommendedName>
    <alternativeName>
        <fullName evidence="4">Ketopantoate reductase</fullName>
    </alternativeName>
</protein>
<dbReference type="Proteomes" id="UP000700596">
    <property type="component" value="Unassembled WGS sequence"/>
</dbReference>